<dbReference type="GO" id="GO:0016787">
    <property type="term" value="F:hydrolase activity"/>
    <property type="evidence" value="ECO:0007669"/>
    <property type="project" value="UniProtKB-KW"/>
</dbReference>
<dbReference type="PANTHER" id="PTHR42896:SF2">
    <property type="entry name" value="CBBY-LIKE PROTEIN"/>
    <property type="match status" value="1"/>
</dbReference>
<dbReference type="EMBL" id="SNXY01000006">
    <property type="protein sequence ID" value="TDP87724.1"/>
    <property type="molecule type" value="Genomic_DNA"/>
</dbReference>
<dbReference type="InterPro" id="IPR036412">
    <property type="entry name" value="HAD-like_sf"/>
</dbReference>
<dbReference type="PANTHER" id="PTHR42896">
    <property type="entry name" value="XYLULOSE-1,5-BISPHOSPHATE (XUBP) PHOSPHATASE"/>
    <property type="match status" value="1"/>
</dbReference>
<dbReference type="NCBIfam" id="TIGR01509">
    <property type="entry name" value="HAD-SF-IA-v3"/>
    <property type="match status" value="1"/>
</dbReference>
<dbReference type="AlphaFoldDB" id="A0A4R6RMD3"/>
<gene>
    <name evidence="1" type="ORF">EDD54_1623</name>
</gene>
<dbReference type="RefSeq" id="WP_126541558.1">
    <property type="nucleotide sequence ID" value="NZ_BSPM01000008.1"/>
</dbReference>
<dbReference type="PRINTS" id="PR00413">
    <property type="entry name" value="HADHALOGNASE"/>
</dbReference>
<dbReference type="OrthoDB" id="9782449at2"/>
<reference evidence="1 2" key="1">
    <citation type="submission" date="2019-03" db="EMBL/GenBank/DDBJ databases">
        <title>Genomic Encyclopedia of Type Strains, Phase IV (KMG-IV): sequencing the most valuable type-strain genomes for metagenomic binning, comparative biology and taxonomic classification.</title>
        <authorList>
            <person name="Goeker M."/>
        </authorList>
    </citation>
    <scope>NUCLEOTIDE SEQUENCE [LARGE SCALE GENOMIC DNA]</scope>
    <source>
        <strain evidence="1 2">DSM 102969</strain>
    </source>
</reference>
<dbReference type="Gene3D" id="3.40.50.1000">
    <property type="entry name" value="HAD superfamily/HAD-like"/>
    <property type="match status" value="1"/>
</dbReference>
<evidence type="ECO:0000313" key="1">
    <source>
        <dbReference type="EMBL" id="TDP87724.1"/>
    </source>
</evidence>
<dbReference type="InterPro" id="IPR006439">
    <property type="entry name" value="HAD-SF_hydro_IA"/>
</dbReference>
<dbReference type="Pfam" id="PF00702">
    <property type="entry name" value="Hydrolase"/>
    <property type="match status" value="1"/>
</dbReference>
<protein>
    <submittedName>
        <fullName evidence="1">HAD superfamily hydrolase (TIGR01509 family)</fullName>
    </submittedName>
</protein>
<organism evidence="1 2">
    <name type="scientific">Oharaeibacter diazotrophicus</name>
    <dbReference type="NCBI Taxonomy" id="1920512"/>
    <lineage>
        <taxon>Bacteria</taxon>
        <taxon>Pseudomonadati</taxon>
        <taxon>Pseudomonadota</taxon>
        <taxon>Alphaproteobacteria</taxon>
        <taxon>Hyphomicrobiales</taxon>
        <taxon>Pleomorphomonadaceae</taxon>
        <taxon>Oharaeibacter</taxon>
    </lineage>
</organism>
<dbReference type="InterPro" id="IPR044999">
    <property type="entry name" value="CbbY-like"/>
</dbReference>
<accession>A0A4R6RMD3</accession>
<comment type="caution">
    <text evidence="1">The sequence shown here is derived from an EMBL/GenBank/DDBJ whole genome shotgun (WGS) entry which is preliminary data.</text>
</comment>
<keyword evidence="1" id="KW-0378">Hydrolase</keyword>
<sequence>MSGLKALIFDVDGTLADTEEVHRQAFNAAFRAFGLPWSWDQGFYRQLLLVSGGRERIRHFVDTYVPEMAAEGLAAINEIHVRKSALYARMIDQRAARLRPGVERLIDEANSRGLKLVLVTTSSIANAEAVIIANLEPAGLDLFDAIVGGETVANKKPAPDIYRMALERLGLPARACVAFEDSLNGLKAANAAGLRTVVTPSTYTQGADFTGAFALISHLGDPFEPYEHFAGAGEGDRMVTVGALRRWIDDDDDMRSLLTIGGRSIY</sequence>
<dbReference type="Gene3D" id="1.10.150.240">
    <property type="entry name" value="Putative phosphatase, domain 2"/>
    <property type="match status" value="1"/>
</dbReference>
<evidence type="ECO:0000313" key="2">
    <source>
        <dbReference type="Proteomes" id="UP000294547"/>
    </source>
</evidence>
<dbReference type="InterPro" id="IPR023214">
    <property type="entry name" value="HAD_sf"/>
</dbReference>
<proteinExistence type="predicted"/>
<dbReference type="SFLD" id="SFLDS00003">
    <property type="entry name" value="Haloacid_Dehalogenase"/>
    <property type="match status" value="1"/>
</dbReference>
<name>A0A4R6RMD3_9HYPH</name>
<keyword evidence="2" id="KW-1185">Reference proteome</keyword>
<dbReference type="InterPro" id="IPR023198">
    <property type="entry name" value="PGP-like_dom2"/>
</dbReference>
<dbReference type="SFLD" id="SFLDG01129">
    <property type="entry name" value="C1.5:_HAD__Beta-PGM__Phosphata"/>
    <property type="match status" value="1"/>
</dbReference>
<dbReference type="Proteomes" id="UP000294547">
    <property type="component" value="Unassembled WGS sequence"/>
</dbReference>
<dbReference type="SUPFAM" id="SSF56784">
    <property type="entry name" value="HAD-like"/>
    <property type="match status" value="1"/>
</dbReference>